<organism evidence="2 3">
    <name type="scientific">Rhodoplanes serenus</name>
    <dbReference type="NCBI Taxonomy" id="200615"/>
    <lineage>
        <taxon>Bacteria</taxon>
        <taxon>Pseudomonadati</taxon>
        <taxon>Pseudomonadota</taxon>
        <taxon>Alphaproteobacteria</taxon>
        <taxon>Hyphomicrobiales</taxon>
        <taxon>Nitrobacteraceae</taxon>
        <taxon>Rhodoplanes</taxon>
    </lineage>
</organism>
<dbReference type="OrthoDB" id="9777757at2"/>
<dbReference type="InterPro" id="IPR025669">
    <property type="entry name" value="AAA_dom"/>
</dbReference>
<dbReference type="SUPFAM" id="SSF52540">
    <property type="entry name" value="P-loop containing nucleoside triphosphate hydrolases"/>
    <property type="match status" value="1"/>
</dbReference>
<dbReference type="InterPro" id="IPR027417">
    <property type="entry name" value="P-loop_NTPase"/>
</dbReference>
<evidence type="ECO:0000313" key="3">
    <source>
        <dbReference type="Proteomes" id="UP000289200"/>
    </source>
</evidence>
<dbReference type="PANTHER" id="PTHR13696:SF52">
    <property type="entry name" value="PARA FAMILY PROTEIN CT_582"/>
    <property type="match status" value="1"/>
</dbReference>
<evidence type="ECO:0000313" key="2">
    <source>
        <dbReference type="EMBL" id="VCU10307.1"/>
    </source>
</evidence>
<dbReference type="CDD" id="cd02042">
    <property type="entry name" value="ParAB_family"/>
    <property type="match status" value="1"/>
</dbReference>
<sequence>MPAKVIAVANMKGGVGKTATVVALAEALAAEGASVLVIDADAQSNASICIAGDEVVHGLIHDGRTLDGFLDDFLLGGRLVQFRDCILESASGVSHAGTRLNVSLLAASAQLRLLERDIVFKLTQRNFGLNAIVGRVFGLLKSELERPEMTYNYILIDCAPGISAFSEAGIRLAHLVVVPTIPDFLSTYGLASFCKSLWGGGGLAANGMVPPTRLPHVLITRERPIREHARTASLIRNEALVPDPNFRPLATTVKEAAAVTTALAMGGLGTTFTNKWGKDMVPVLGSLANEVREVLNGP</sequence>
<dbReference type="RefSeq" id="WP_129610354.1">
    <property type="nucleotide sequence ID" value="NZ_UWOC01000166.1"/>
</dbReference>
<dbReference type="AlphaFoldDB" id="A0A3S4B6D8"/>
<dbReference type="EMBL" id="UWOC01000166">
    <property type="protein sequence ID" value="VCU10307.1"/>
    <property type="molecule type" value="Genomic_DNA"/>
</dbReference>
<gene>
    <name evidence="2" type="primary">parA_3</name>
    <name evidence="2" type="ORF">RHODGE_RHODGE_03495</name>
</gene>
<accession>A0A3S4B6D8</accession>
<protein>
    <submittedName>
        <fullName evidence="2">Chromosome partitioning protein ParA</fullName>
    </submittedName>
</protein>
<name>A0A3S4B6D8_9BRAD</name>
<dbReference type="Proteomes" id="UP000289200">
    <property type="component" value="Unassembled WGS sequence"/>
</dbReference>
<dbReference type="Pfam" id="PF13614">
    <property type="entry name" value="AAA_31"/>
    <property type="match status" value="1"/>
</dbReference>
<proteinExistence type="predicted"/>
<dbReference type="Gene3D" id="3.40.50.300">
    <property type="entry name" value="P-loop containing nucleotide triphosphate hydrolases"/>
    <property type="match status" value="1"/>
</dbReference>
<dbReference type="PANTHER" id="PTHR13696">
    <property type="entry name" value="P-LOOP CONTAINING NUCLEOSIDE TRIPHOSPHATE HYDROLASE"/>
    <property type="match status" value="1"/>
</dbReference>
<reference evidence="3" key="1">
    <citation type="submission" date="2018-10" db="EMBL/GenBank/DDBJ databases">
        <authorList>
            <person name="Peiro R."/>
            <person name="Begona"/>
            <person name="Cbmso G."/>
            <person name="Lopez M."/>
            <person name="Gonzalez S."/>
            <person name="Sacristan E."/>
            <person name="Castillo E."/>
        </authorList>
    </citation>
    <scope>NUCLEOTIDE SEQUENCE [LARGE SCALE GENOMIC DNA]</scope>
</reference>
<dbReference type="InterPro" id="IPR050678">
    <property type="entry name" value="DNA_Partitioning_ATPase"/>
</dbReference>
<feature type="domain" description="AAA" evidence="1">
    <location>
        <begin position="3"/>
        <end position="195"/>
    </location>
</feature>
<keyword evidence="3" id="KW-1185">Reference proteome</keyword>
<comment type="caution">
    <text evidence="2">The sequence shown here is derived from an EMBL/GenBank/DDBJ whole genome shotgun (WGS) entry which is preliminary data.</text>
</comment>
<evidence type="ECO:0000259" key="1">
    <source>
        <dbReference type="Pfam" id="PF13614"/>
    </source>
</evidence>